<evidence type="ECO:0000313" key="1">
    <source>
        <dbReference type="EMBL" id="THU83001.1"/>
    </source>
</evidence>
<name>A0A4S8L3R3_DENBC</name>
<organism evidence="1 2">
    <name type="scientific">Dendrothele bispora (strain CBS 962.96)</name>
    <dbReference type="NCBI Taxonomy" id="1314807"/>
    <lineage>
        <taxon>Eukaryota</taxon>
        <taxon>Fungi</taxon>
        <taxon>Dikarya</taxon>
        <taxon>Basidiomycota</taxon>
        <taxon>Agaricomycotina</taxon>
        <taxon>Agaricomycetes</taxon>
        <taxon>Agaricomycetidae</taxon>
        <taxon>Agaricales</taxon>
        <taxon>Agaricales incertae sedis</taxon>
        <taxon>Dendrothele</taxon>
    </lineage>
</organism>
<protein>
    <submittedName>
        <fullName evidence="1">Uncharacterized protein</fullName>
    </submittedName>
</protein>
<sequence length="119" mass="13395">AMTLLQGCRYHFDKSVSCIAHITSVIHPGMVPQFKQVCKSLVDVTDKEEFQSLVALIQAKWPGTKSWLSWWLRPEHACMIFQSQKTMAPENADHIPSATNAQESMHSKIYQIAGTGHDL</sequence>
<dbReference type="Proteomes" id="UP000297245">
    <property type="component" value="Unassembled WGS sequence"/>
</dbReference>
<accession>A0A4S8L3R3</accession>
<dbReference type="AlphaFoldDB" id="A0A4S8L3R3"/>
<evidence type="ECO:0000313" key="2">
    <source>
        <dbReference type="Proteomes" id="UP000297245"/>
    </source>
</evidence>
<keyword evidence="2" id="KW-1185">Reference proteome</keyword>
<reference evidence="1 2" key="1">
    <citation type="journal article" date="2019" name="Nat. Ecol. Evol.">
        <title>Megaphylogeny resolves global patterns of mushroom evolution.</title>
        <authorList>
            <person name="Varga T."/>
            <person name="Krizsan K."/>
            <person name="Foldi C."/>
            <person name="Dima B."/>
            <person name="Sanchez-Garcia M."/>
            <person name="Sanchez-Ramirez S."/>
            <person name="Szollosi G.J."/>
            <person name="Szarkandi J.G."/>
            <person name="Papp V."/>
            <person name="Albert L."/>
            <person name="Andreopoulos W."/>
            <person name="Angelini C."/>
            <person name="Antonin V."/>
            <person name="Barry K.W."/>
            <person name="Bougher N.L."/>
            <person name="Buchanan P."/>
            <person name="Buyck B."/>
            <person name="Bense V."/>
            <person name="Catcheside P."/>
            <person name="Chovatia M."/>
            <person name="Cooper J."/>
            <person name="Damon W."/>
            <person name="Desjardin D."/>
            <person name="Finy P."/>
            <person name="Geml J."/>
            <person name="Haridas S."/>
            <person name="Hughes K."/>
            <person name="Justo A."/>
            <person name="Karasinski D."/>
            <person name="Kautmanova I."/>
            <person name="Kiss B."/>
            <person name="Kocsube S."/>
            <person name="Kotiranta H."/>
            <person name="LaButti K.M."/>
            <person name="Lechner B.E."/>
            <person name="Liimatainen K."/>
            <person name="Lipzen A."/>
            <person name="Lukacs Z."/>
            <person name="Mihaltcheva S."/>
            <person name="Morgado L.N."/>
            <person name="Niskanen T."/>
            <person name="Noordeloos M.E."/>
            <person name="Ohm R.A."/>
            <person name="Ortiz-Santana B."/>
            <person name="Ovrebo C."/>
            <person name="Racz N."/>
            <person name="Riley R."/>
            <person name="Savchenko A."/>
            <person name="Shiryaev A."/>
            <person name="Soop K."/>
            <person name="Spirin V."/>
            <person name="Szebenyi C."/>
            <person name="Tomsovsky M."/>
            <person name="Tulloss R.E."/>
            <person name="Uehling J."/>
            <person name="Grigoriev I.V."/>
            <person name="Vagvolgyi C."/>
            <person name="Papp T."/>
            <person name="Martin F.M."/>
            <person name="Miettinen O."/>
            <person name="Hibbett D.S."/>
            <person name="Nagy L.G."/>
        </authorList>
    </citation>
    <scope>NUCLEOTIDE SEQUENCE [LARGE SCALE GENOMIC DNA]</scope>
    <source>
        <strain evidence="1 2">CBS 962.96</strain>
    </source>
</reference>
<dbReference type="EMBL" id="ML179693">
    <property type="protein sequence ID" value="THU83001.1"/>
    <property type="molecule type" value="Genomic_DNA"/>
</dbReference>
<dbReference type="OrthoDB" id="3046222at2759"/>
<feature type="non-terminal residue" evidence="1">
    <location>
        <position position="1"/>
    </location>
</feature>
<gene>
    <name evidence="1" type="ORF">K435DRAFT_640642</name>
</gene>
<proteinExistence type="predicted"/>
<feature type="non-terminal residue" evidence="1">
    <location>
        <position position="119"/>
    </location>
</feature>